<reference evidence="1" key="1">
    <citation type="journal article" date="2020" name="Stud. Mycol.">
        <title>101 Dothideomycetes genomes: a test case for predicting lifestyles and emergence of pathogens.</title>
        <authorList>
            <person name="Haridas S."/>
            <person name="Albert R."/>
            <person name="Binder M."/>
            <person name="Bloem J."/>
            <person name="Labutti K."/>
            <person name="Salamov A."/>
            <person name="Andreopoulos B."/>
            <person name="Baker S."/>
            <person name="Barry K."/>
            <person name="Bills G."/>
            <person name="Bluhm B."/>
            <person name="Cannon C."/>
            <person name="Castanera R."/>
            <person name="Culley D."/>
            <person name="Daum C."/>
            <person name="Ezra D."/>
            <person name="Gonzalez J."/>
            <person name="Henrissat B."/>
            <person name="Kuo A."/>
            <person name="Liang C."/>
            <person name="Lipzen A."/>
            <person name="Lutzoni F."/>
            <person name="Magnuson J."/>
            <person name="Mondo S."/>
            <person name="Nolan M."/>
            <person name="Ohm R."/>
            <person name="Pangilinan J."/>
            <person name="Park H.-J."/>
            <person name="Ramirez L."/>
            <person name="Alfaro M."/>
            <person name="Sun H."/>
            <person name="Tritt A."/>
            <person name="Yoshinaga Y."/>
            <person name="Zwiers L.-H."/>
            <person name="Turgeon B."/>
            <person name="Goodwin S."/>
            <person name="Spatafora J."/>
            <person name="Crous P."/>
            <person name="Grigoriev I."/>
        </authorList>
    </citation>
    <scope>NUCLEOTIDE SEQUENCE</scope>
    <source>
        <strain evidence="1">CBS 161.51</strain>
    </source>
</reference>
<dbReference type="Proteomes" id="UP000800038">
    <property type="component" value="Unassembled WGS sequence"/>
</dbReference>
<sequence length="249" mass="28488">MPRGLLWVASRIVNAEGLTEDKFCEWYENTHIQEVLVLAGFPAAARYEALQPQPDAKAFSNEAPWLTVYEMPDVAYRESEEFKQLIGQSPLPQELIEGVFKNARFDTRFYEEVQCFENPEVMGKGPATYLISAALQPPKGTESDFDTWYRKEHIPLLSRAPGFLRTRRYELVNATVLDCFERTEDEKVPKYLAHHEFNGDALPWKELGEIATTEWAKKVMGGLVGEEVGWYRIKKVYAESEWGSVGVKA</sequence>
<proteinExistence type="predicted"/>
<keyword evidence="2" id="KW-1185">Reference proteome</keyword>
<dbReference type="SUPFAM" id="SSF54909">
    <property type="entry name" value="Dimeric alpha+beta barrel"/>
    <property type="match status" value="1"/>
</dbReference>
<evidence type="ECO:0000313" key="1">
    <source>
        <dbReference type="EMBL" id="KAF1943683.1"/>
    </source>
</evidence>
<dbReference type="AlphaFoldDB" id="A0A6A5SU28"/>
<gene>
    <name evidence="1" type="ORF">EJ02DRAFT_453168</name>
</gene>
<dbReference type="EMBL" id="ML976023">
    <property type="protein sequence ID" value="KAF1943683.1"/>
    <property type="molecule type" value="Genomic_DNA"/>
</dbReference>
<evidence type="ECO:0000313" key="2">
    <source>
        <dbReference type="Proteomes" id="UP000800038"/>
    </source>
</evidence>
<organism evidence="1 2">
    <name type="scientific">Clathrospora elynae</name>
    <dbReference type="NCBI Taxonomy" id="706981"/>
    <lineage>
        <taxon>Eukaryota</taxon>
        <taxon>Fungi</taxon>
        <taxon>Dikarya</taxon>
        <taxon>Ascomycota</taxon>
        <taxon>Pezizomycotina</taxon>
        <taxon>Dothideomycetes</taxon>
        <taxon>Pleosporomycetidae</taxon>
        <taxon>Pleosporales</taxon>
        <taxon>Diademaceae</taxon>
        <taxon>Clathrospora</taxon>
    </lineage>
</organism>
<dbReference type="InterPro" id="IPR011008">
    <property type="entry name" value="Dimeric_a/b-barrel"/>
</dbReference>
<protein>
    <recommendedName>
        <fullName evidence="3">EthD domain-containing protein</fullName>
    </recommendedName>
</protein>
<accession>A0A6A5SU28</accession>
<dbReference type="OrthoDB" id="2851338at2759"/>
<evidence type="ECO:0008006" key="3">
    <source>
        <dbReference type="Google" id="ProtNLM"/>
    </source>
</evidence>
<name>A0A6A5SU28_9PLEO</name>